<dbReference type="Gene3D" id="3.40.570.10">
    <property type="entry name" value="Extracellular Endonuclease, subunit A"/>
    <property type="match status" value="1"/>
</dbReference>
<dbReference type="PANTHER" id="PTHR13966">
    <property type="entry name" value="ENDONUCLEASE RELATED"/>
    <property type="match status" value="1"/>
</dbReference>
<dbReference type="GO" id="GO:0003676">
    <property type="term" value="F:nucleic acid binding"/>
    <property type="evidence" value="ECO:0007669"/>
    <property type="project" value="InterPro"/>
</dbReference>
<evidence type="ECO:0000256" key="2">
    <source>
        <dbReference type="ARBA" id="ARBA00022722"/>
    </source>
</evidence>
<dbReference type="Pfam" id="PF01223">
    <property type="entry name" value="Endonuclease_NS"/>
    <property type="match status" value="1"/>
</dbReference>
<evidence type="ECO:0000313" key="6">
    <source>
        <dbReference type="Proteomes" id="UP000494165"/>
    </source>
</evidence>
<keyword evidence="3" id="KW-0378">Hydrolase</keyword>
<feature type="domain" description="DNA/RNA non-specific endonuclease/pyrophosphatase/phosphodiesterase" evidence="4">
    <location>
        <begin position="237"/>
        <end position="389"/>
    </location>
</feature>
<name>A0A8S1DR70_9INSE</name>
<evidence type="ECO:0000313" key="5">
    <source>
        <dbReference type="EMBL" id="CAB3380615.1"/>
    </source>
</evidence>
<dbReference type="InterPro" id="IPR044925">
    <property type="entry name" value="His-Me_finger_sf"/>
</dbReference>
<proteinExistence type="inferred from homology"/>
<keyword evidence="6" id="KW-1185">Reference proteome</keyword>
<gene>
    <name evidence="5" type="ORF">CLODIP_2_CD13774</name>
</gene>
<evidence type="ECO:0000259" key="4">
    <source>
        <dbReference type="Pfam" id="PF01223"/>
    </source>
</evidence>
<dbReference type="Proteomes" id="UP000494165">
    <property type="component" value="Unassembled WGS sequence"/>
</dbReference>
<dbReference type="InterPro" id="IPR040255">
    <property type="entry name" value="Non-specific_endonuclease"/>
</dbReference>
<dbReference type="AlphaFoldDB" id="A0A8S1DR70"/>
<evidence type="ECO:0000256" key="3">
    <source>
        <dbReference type="ARBA" id="ARBA00022759"/>
    </source>
</evidence>
<dbReference type="OrthoDB" id="5960141at2759"/>
<reference evidence="5 6" key="1">
    <citation type="submission" date="2020-04" db="EMBL/GenBank/DDBJ databases">
        <authorList>
            <person name="Alioto T."/>
            <person name="Alioto T."/>
            <person name="Gomez Garrido J."/>
        </authorList>
    </citation>
    <scope>NUCLEOTIDE SEQUENCE [LARGE SCALE GENOMIC DNA]</scope>
</reference>
<accession>A0A8S1DR70</accession>
<comment type="similarity">
    <text evidence="1">Belongs to the DNA/RNA non-specific endonuclease family.</text>
</comment>
<keyword evidence="2" id="KW-0540">Nuclease</keyword>
<dbReference type="SUPFAM" id="SSF54060">
    <property type="entry name" value="His-Me finger endonucleases"/>
    <property type="match status" value="1"/>
</dbReference>
<dbReference type="GO" id="GO:0006309">
    <property type="term" value="P:apoptotic DNA fragmentation"/>
    <property type="evidence" value="ECO:0007669"/>
    <property type="project" value="TreeGrafter"/>
</dbReference>
<keyword evidence="3" id="KW-0255">Endonuclease</keyword>
<dbReference type="GO" id="GO:0000014">
    <property type="term" value="F:single-stranded DNA endodeoxyribonuclease activity"/>
    <property type="evidence" value="ECO:0007669"/>
    <property type="project" value="TreeGrafter"/>
</dbReference>
<dbReference type="GO" id="GO:0046872">
    <property type="term" value="F:metal ion binding"/>
    <property type="evidence" value="ECO:0007669"/>
    <property type="project" value="InterPro"/>
</dbReference>
<evidence type="ECO:0000256" key="1">
    <source>
        <dbReference type="ARBA" id="ARBA00010052"/>
    </source>
</evidence>
<dbReference type="GO" id="GO:0005743">
    <property type="term" value="C:mitochondrial inner membrane"/>
    <property type="evidence" value="ECO:0007669"/>
    <property type="project" value="TreeGrafter"/>
</dbReference>
<dbReference type="InterPro" id="IPR001604">
    <property type="entry name" value="Endo_G_ENPP1-like_dom"/>
</dbReference>
<dbReference type="EMBL" id="CADEPI010000212">
    <property type="protein sequence ID" value="CAB3380615.1"/>
    <property type="molecule type" value="Genomic_DNA"/>
</dbReference>
<comment type="caution">
    <text evidence="5">The sequence shown here is derived from an EMBL/GenBank/DDBJ whole genome shotgun (WGS) entry which is preliminary data.</text>
</comment>
<sequence>MYRNSKKNESNHLKNLTEGGRLFLKIEISSVCDSSFNQFSTSNLFRTVKKKHSKEVQAMILIPLDAPRLLSVEHSSWSAMKGAGSTTLIVLFLAHGAIGADPVGGVCKGKITSDRSVEPVYLRSADYSVLKHVDGTYQVESGESVIVACPGSRKMFDTLLTTDIDLEDGTDSFLATCINGKMNPSILGVQRVFELGQWQCGTELVVDAKTETKNAQCQETWVDSGFDAKYRAATNLTTIIRHTAAGTCYNERTKSVLFSKQTWSRGLSLGSSSSSSWGSIFLDKTDLDNLYKKHSDLDTGNLAPDADFQNYALKKLTYYYHNAAPQLSGVNSSGVWRKLEGKMWGNRESAEVYTGTSDGEEQHASGQPEYLDNERKLVRIPDFFWKLVFPGVDSYGLYGTPFGYVICNKERVRNTQTKKVLSKHPCDGQLQGGFCLYGDDTQLISNLFPEARVN</sequence>
<dbReference type="PANTHER" id="PTHR13966:SF17">
    <property type="entry name" value="ENDONUCLEASE-RELATED"/>
    <property type="match status" value="1"/>
</dbReference>
<dbReference type="GO" id="GO:0005634">
    <property type="term" value="C:nucleus"/>
    <property type="evidence" value="ECO:0007669"/>
    <property type="project" value="TreeGrafter"/>
</dbReference>
<dbReference type="InterPro" id="IPR044929">
    <property type="entry name" value="DNA/RNA_non-sp_Endonuclease_sf"/>
</dbReference>
<protein>
    <recommendedName>
        <fullName evidence="4">DNA/RNA non-specific endonuclease/pyrophosphatase/phosphodiesterase domain-containing protein</fullName>
    </recommendedName>
</protein>
<dbReference type="GO" id="GO:0004521">
    <property type="term" value="F:RNA endonuclease activity"/>
    <property type="evidence" value="ECO:0007669"/>
    <property type="project" value="TreeGrafter"/>
</dbReference>
<organism evidence="5 6">
    <name type="scientific">Cloeon dipterum</name>
    <dbReference type="NCBI Taxonomy" id="197152"/>
    <lineage>
        <taxon>Eukaryota</taxon>
        <taxon>Metazoa</taxon>
        <taxon>Ecdysozoa</taxon>
        <taxon>Arthropoda</taxon>
        <taxon>Hexapoda</taxon>
        <taxon>Insecta</taxon>
        <taxon>Pterygota</taxon>
        <taxon>Palaeoptera</taxon>
        <taxon>Ephemeroptera</taxon>
        <taxon>Pisciforma</taxon>
        <taxon>Baetidae</taxon>
        <taxon>Cloeon</taxon>
    </lineage>
</organism>